<dbReference type="OrthoDB" id="4816739at2759"/>
<reference evidence="2" key="1">
    <citation type="submission" date="2019-06" db="EMBL/GenBank/DDBJ databases">
        <authorList>
            <person name="Gan P."/>
            <person name="Shirasu K."/>
        </authorList>
    </citation>
    <scope>NUCLEOTIDE SEQUENCE [LARGE SCALE GENOMIC DNA]</scope>
    <source>
        <strain evidence="2">CAD2</strain>
    </source>
</reference>
<dbReference type="AlphaFoldDB" id="A0A9P5BLH4"/>
<evidence type="ECO:0000256" key="1">
    <source>
        <dbReference type="SAM" id="SignalP"/>
    </source>
</evidence>
<proteinExistence type="predicted"/>
<accession>A0A9P5BLH4</accession>
<evidence type="ECO:0008006" key="4">
    <source>
        <dbReference type="Google" id="ProtNLM"/>
    </source>
</evidence>
<feature type="signal peptide" evidence="1">
    <location>
        <begin position="1"/>
        <end position="28"/>
    </location>
</feature>
<protein>
    <recommendedName>
        <fullName evidence="4">Chorismate mutase</fullName>
    </recommendedName>
</protein>
<evidence type="ECO:0000313" key="3">
    <source>
        <dbReference type="Proteomes" id="UP000711996"/>
    </source>
</evidence>
<feature type="chain" id="PRO_5040476248" description="Chorismate mutase" evidence="1">
    <location>
        <begin position="29"/>
        <end position="220"/>
    </location>
</feature>
<organism evidence="2 3">
    <name type="scientific">Colletotrichum siamense</name>
    <name type="common">Anthracnose fungus</name>
    <dbReference type="NCBI Taxonomy" id="690259"/>
    <lineage>
        <taxon>Eukaryota</taxon>
        <taxon>Fungi</taxon>
        <taxon>Dikarya</taxon>
        <taxon>Ascomycota</taxon>
        <taxon>Pezizomycotina</taxon>
        <taxon>Sordariomycetes</taxon>
        <taxon>Hypocreomycetidae</taxon>
        <taxon>Glomerellales</taxon>
        <taxon>Glomerellaceae</taxon>
        <taxon>Colletotrichum</taxon>
        <taxon>Colletotrichum gloeosporioides species complex</taxon>
    </lineage>
</organism>
<dbReference type="EMBL" id="QPMT01000091">
    <property type="protein sequence ID" value="KAF4842561.1"/>
    <property type="molecule type" value="Genomic_DNA"/>
</dbReference>
<gene>
    <name evidence="2" type="ORF">CGCSCA2_v014519</name>
</gene>
<sequence length="220" mass="24579">MPINYTYVTAILACLGGLVYWSSSPTQAAMSSLLPKIVSPFDETLEAGCNLQKDMYTVYNRHMTMYEFLDVSPDASKSDIVQALQKIQRESKAATNTCAAAPSLCPEHYRVQLDKLALADRVVLFLLQSQAQKDRYDAEIYFALVHVAILDEEHRASAAAASDNDVGDKESGWKWPARGWAVESKSDRKLRMIRDKVTKKNEAQVEAGQSLRQLCGNWVV</sequence>
<name>A0A9P5BLH4_COLSI</name>
<keyword evidence="3" id="KW-1185">Reference proteome</keyword>
<dbReference type="Proteomes" id="UP000711996">
    <property type="component" value="Unassembled WGS sequence"/>
</dbReference>
<keyword evidence="1" id="KW-0732">Signal</keyword>
<evidence type="ECO:0000313" key="2">
    <source>
        <dbReference type="EMBL" id="KAF4842561.1"/>
    </source>
</evidence>
<comment type="caution">
    <text evidence="2">The sequence shown here is derived from an EMBL/GenBank/DDBJ whole genome shotgun (WGS) entry which is preliminary data.</text>
</comment>